<feature type="signal peptide" evidence="1">
    <location>
        <begin position="1"/>
        <end position="20"/>
    </location>
</feature>
<name>A0A0G2FDG2_9PEZI</name>
<sequence>MKHFAISIIAVCTALMLTAASHAPASRVDPPDPKYVTIDLSWVVETIPGNATSTTVINGTVQDVYEQVKGINPSYIERLNKYLDSKASMTPPNTFRSFDSMADRPGNCGYCNVCTKRWAPAAYMITLDGINYLRNITGRPASSPGPGSCGRVSCEWGTSIWWCNDSDERKELDSWGQIADAAEDITRQCFWYARDKSLMTGGQIFQPDGWNVVVRHEGNDC</sequence>
<dbReference type="PANTHER" id="PTHR35605">
    <property type="entry name" value="ECP2 EFFECTOR PROTEIN DOMAIN-CONTAINING PROTEIN-RELATED"/>
    <property type="match status" value="1"/>
</dbReference>
<gene>
    <name evidence="2" type="ORF">UCDDA912_g07867</name>
</gene>
<evidence type="ECO:0000313" key="3">
    <source>
        <dbReference type="Proteomes" id="UP000034680"/>
    </source>
</evidence>
<evidence type="ECO:0000256" key="1">
    <source>
        <dbReference type="SAM" id="SignalP"/>
    </source>
</evidence>
<dbReference type="Proteomes" id="UP000034680">
    <property type="component" value="Unassembled WGS sequence"/>
</dbReference>
<feature type="chain" id="PRO_5002544223" description="Secreted protein" evidence="1">
    <location>
        <begin position="21"/>
        <end position="221"/>
    </location>
</feature>
<accession>A0A0G2FDG2</accession>
<reference evidence="2 3" key="2">
    <citation type="submission" date="2015-05" db="EMBL/GenBank/DDBJ databases">
        <authorList>
            <person name="Morales-Cruz A."/>
            <person name="Amrine K.C."/>
            <person name="Cantu D."/>
        </authorList>
    </citation>
    <scope>NUCLEOTIDE SEQUENCE [LARGE SCALE GENOMIC DNA]</scope>
    <source>
        <strain evidence="2">DA912</strain>
    </source>
</reference>
<dbReference type="STRING" id="1214573.A0A0G2FDG2"/>
<proteinExistence type="predicted"/>
<dbReference type="PANTHER" id="PTHR35605:SF1">
    <property type="entry name" value="ECP2 EFFECTOR PROTEIN DOMAIN-CONTAINING PROTEIN-RELATED"/>
    <property type="match status" value="1"/>
</dbReference>
<keyword evidence="1" id="KW-0732">Signal</keyword>
<comment type="caution">
    <text evidence="2">The sequence shown here is derived from an EMBL/GenBank/DDBJ whole genome shotgun (WGS) entry which is preliminary data.</text>
</comment>
<keyword evidence="3" id="KW-1185">Reference proteome</keyword>
<dbReference type="EMBL" id="LCUC01000335">
    <property type="protein sequence ID" value="KKY32191.1"/>
    <property type="molecule type" value="Genomic_DNA"/>
</dbReference>
<dbReference type="AlphaFoldDB" id="A0A0G2FDG2"/>
<organism evidence="2 3">
    <name type="scientific">Diaporthe ampelina</name>
    <dbReference type="NCBI Taxonomy" id="1214573"/>
    <lineage>
        <taxon>Eukaryota</taxon>
        <taxon>Fungi</taxon>
        <taxon>Dikarya</taxon>
        <taxon>Ascomycota</taxon>
        <taxon>Pezizomycotina</taxon>
        <taxon>Sordariomycetes</taxon>
        <taxon>Sordariomycetidae</taxon>
        <taxon>Diaporthales</taxon>
        <taxon>Diaporthaceae</taxon>
        <taxon>Diaporthe</taxon>
    </lineage>
</organism>
<protein>
    <recommendedName>
        <fullName evidence="4">Secreted protein</fullName>
    </recommendedName>
</protein>
<reference evidence="2 3" key="1">
    <citation type="submission" date="2015-05" db="EMBL/GenBank/DDBJ databases">
        <title>Distinctive expansion of gene families associated with plant cell wall degradation and secondary metabolism in the genomes of grapevine trunk pathogens.</title>
        <authorList>
            <person name="Lawrence D.P."/>
            <person name="Travadon R."/>
            <person name="Rolshausen P.E."/>
            <person name="Baumgartner K."/>
        </authorList>
    </citation>
    <scope>NUCLEOTIDE SEQUENCE [LARGE SCALE GENOMIC DNA]</scope>
    <source>
        <strain evidence="2">DA912</strain>
    </source>
</reference>
<evidence type="ECO:0000313" key="2">
    <source>
        <dbReference type="EMBL" id="KKY32191.1"/>
    </source>
</evidence>
<evidence type="ECO:0008006" key="4">
    <source>
        <dbReference type="Google" id="ProtNLM"/>
    </source>
</evidence>
<dbReference type="OrthoDB" id="3552888at2759"/>